<dbReference type="Proteomes" id="UP000567293">
    <property type="component" value="Unassembled WGS sequence"/>
</dbReference>
<dbReference type="InterPro" id="IPR010419">
    <property type="entry name" value="CO_DH_gsu"/>
</dbReference>
<dbReference type="AlphaFoldDB" id="A0A7V8NPT1"/>
<dbReference type="Pfam" id="PF06240">
    <property type="entry name" value="COXG"/>
    <property type="match status" value="1"/>
</dbReference>
<dbReference type="PANTHER" id="PTHR38588:SF1">
    <property type="entry name" value="BLL0334 PROTEIN"/>
    <property type="match status" value="1"/>
</dbReference>
<reference evidence="1" key="1">
    <citation type="submission" date="2020-06" db="EMBL/GenBank/DDBJ databases">
        <title>Legume-microbial interactions unlock mineral nutrients during tropical forest succession.</title>
        <authorList>
            <person name="Epihov D.Z."/>
        </authorList>
    </citation>
    <scope>NUCLEOTIDE SEQUENCE [LARGE SCALE GENOMIC DNA]</scope>
    <source>
        <strain evidence="1">Pan2503</strain>
    </source>
</reference>
<name>A0A7V8NPT1_9BACT</name>
<evidence type="ECO:0000313" key="1">
    <source>
        <dbReference type="EMBL" id="MBA0085265.1"/>
    </source>
</evidence>
<organism evidence="1 2">
    <name type="scientific">Candidatus Acidiferrum panamense</name>
    <dbReference type="NCBI Taxonomy" id="2741543"/>
    <lineage>
        <taxon>Bacteria</taxon>
        <taxon>Pseudomonadati</taxon>
        <taxon>Acidobacteriota</taxon>
        <taxon>Terriglobia</taxon>
        <taxon>Candidatus Acidiferrales</taxon>
        <taxon>Candidatus Acidiferrum</taxon>
    </lineage>
</organism>
<accession>A0A7V8NPT1</accession>
<dbReference type="PANTHER" id="PTHR38588">
    <property type="entry name" value="BLL0334 PROTEIN"/>
    <property type="match status" value="1"/>
</dbReference>
<gene>
    <name evidence="1" type="ORF">HRJ53_09725</name>
</gene>
<dbReference type="SUPFAM" id="SSF55961">
    <property type="entry name" value="Bet v1-like"/>
    <property type="match status" value="1"/>
</dbReference>
<keyword evidence="2" id="KW-1185">Reference proteome</keyword>
<proteinExistence type="predicted"/>
<comment type="caution">
    <text evidence="1">The sequence shown here is derived from an EMBL/GenBank/DDBJ whole genome shotgun (WGS) entry which is preliminary data.</text>
</comment>
<dbReference type="Gene3D" id="3.30.530.20">
    <property type="match status" value="1"/>
</dbReference>
<dbReference type="EMBL" id="JACDQQ010000934">
    <property type="protein sequence ID" value="MBA0085265.1"/>
    <property type="molecule type" value="Genomic_DNA"/>
</dbReference>
<sequence length="187" mass="19997">MALKTEKTFQVPEPAEKAWAILSDPRKVATCVPGAQITAQVDEKTYQGTISVKVGPSVTNYKGDVQIVHLDAQAHEIEILGKGQDVRGRGSASMKMTGRLRALPDGGTEIASISEVTIVGILAQMGSRVIAEVSNIMFDQFVKNFQALLKQPSDTPESQAMAAREASPINATSLAWEAAKGLFRGKS</sequence>
<protein>
    <submittedName>
        <fullName evidence="1">SRPBCC family protein</fullName>
    </submittedName>
</protein>
<dbReference type="InterPro" id="IPR023393">
    <property type="entry name" value="START-like_dom_sf"/>
</dbReference>
<dbReference type="CDD" id="cd07823">
    <property type="entry name" value="SRPBCC_5"/>
    <property type="match status" value="1"/>
</dbReference>
<evidence type="ECO:0000313" key="2">
    <source>
        <dbReference type="Proteomes" id="UP000567293"/>
    </source>
</evidence>